<dbReference type="GeneID" id="28816657"/>
<dbReference type="OrthoDB" id="3450125at2759"/>
<dbReference type="AlphaFoldDB" id="A0A132B5Y5"/>
<dbReference type="EMBL" id="KQ947438">
    <property type="protein sequence ID" value="KUJ07751.1"/>
    <property type="molecule type" value="Genomic_DNA"/>
</dbReference>
<keyword evidence="2" id="KW-1185">Reference proteome</keyword>
<sequence length="331" mass="37619">MWEVEGALIVQAISKIVKSTLTKFYPEMNHPIFRWQWVKSAAATYGDPDQIWHTSIQVNVSAIGADQVQAIKGKGKAHIDRNDMPYALSLILFLSHAPENFYHGRFVSYGVKAACECAPYGSLLLMSKLPHGCTGYGYYDPELPQQMRYNYPPGLIIPVVPKEYGFGRIVAVSYGRNTCYKSNINIPNPDLLTDAALPVLGSYRAMYEYRIRYQMTKRDKDDTTTAEEWSEKFSWMENGRKETPKMEIATIALEENPVYEKMMTAMKEMFLDAGCGMMMPGDGPKPKTGRRGGLLGEVKIRCHRINVNKKQCAIPLYVRRWGNTFCKRHQG</sequence>
<proteinExistence type="predicted"/>
<dbReference type="KEGG" id="psco:LY89DRAFT_352338"/>
<organism evidence="1 2">
    <name type="scientific">Mollisia scopiformis</name>
    <name type="common">Conifer needle endophyte fungus</name>
    <name type="synonym">Phialocephala scopiformis</name>
    <dbReference type="NCBI Taxonomy" id="149040"/>
    <lineage>
        <taxon>Eukaryota</taxon>
        <taxon>Fungi</taxon>
        <taxon>Dikarya</taxon>
        <taxon>Ascomycota</taxon>
        <taxon>Pezizomycotina</taxon>
        <taxon>Leotiomycetes</taxon>
        <taxon>Helotiales</taxon>
        <taxon>Mollisiaceae</taxon>
        <taxon>Mollisia</taxon>
    </lineage>
</organism>
<dbReference type="InParanoid" id="A0A132B5Y5"/>
<reference evidence="1 2" key="1">
    <citation type="submission" date="2015-10" db="EMBL/GenBank/DDBJ databases">
        <title>Full genome of DAOMC 229536 Phialocephala scopiformis, a fungal endophyte of spruce producing the potent anti-insectan compound rugulosin.</title>
        <authorList>
            <consortium name="DOE Joint Genome Institute"/>
            <person name="Walker A.K."/>
            <person name="Frasz S.L."/>
            <person name="Seifert K.A."/>
            <person name="Miller J.D."/>
            <person name="Mondo S.J."/>
            <person name="Labutti K."/>
            <person name="Lipzen A."/>
            <person name="Dockter R."/>
            <person name="Kennedy M."/>
            <person name="Grigoriev I.V."/>
            <person name="Spatafora J.W."/>
        </authorList>
    </citation>
    <scope>NUCLEOTIDE SEQUENCE [LARGE SCALE GENOMIC DNA]</scope>
    <source>
        <strain evidence="1 2">CBS 120377</strain>
    </source>
</reference>
<dbReference type="RefSeq" id="XP_018062106.1">
    <property type="nucleotide sequence ID" value="XM_018206931.1"/>
</dbReference>
<gene>
    <name evidence="1" type="ORF">LY89DRAFT_352338</name>
</gene>
<name>A0A132B5Y5_MOLSC</name>
<evidence type="ECO:0000313" key="1">
    <source>
        <dbReference type="EMBL" id="KUJ07751.1"/>
    </source>
</evidence>
<accession>A0A132B5Y5</accession>
<dbReference type="Proteomes" id="UP000070700">
    <property type="component" value="Unassembled WGS sequence"/>
</dbReference>
<evidence type="ECO:0000313" key="2">
    <source>
        <dbReference type="Proteomes" id="UP000070700"/>
    </source>
</evidence>
<protein>
    <submittedName>
        <fullName evidence="1">Uncharacterized protein</fullName>
    </submittedName>
</protein>